<reference evidence="2 3" key="1">
    <citation type="submission" date="2016-10" db="EMBL/GenBank/DDBJ databases">
        <title>Arsenicibacter rosenii gen. nov., sp. nov., an efficient arsenic-methylating bacterium isolated from an arsenic-contaminated paddy soil.</title>
        <authorList>
            <person name="Huang K."/>
        </authorList>
    </citation>
    <scope>NUCLEOTIDE SEQUENCE [LARGE SCALE GENOMIC DNA]</scope>
    <source>
        <strain evidence="2 3">SM-1</strain>
    </source>
</reference>
<sequence>MSAIDTFNTTRLYDIAHARAGDKGNTLTLSLFPYNPKDFDLLKKQCTAARVSEHLSEIVSGKITRYELPNLPALHFVCENALLGGVTTSTAIDPHGKTLSYALLAMEIDAEPLRDVLKNQP</sequence>
<accession>A0A1S2VAY7</accession>
<name>A0A1S2VAY7_9BACT</name>
<dbReference type="RefSeq" id="WP_071506788.1">
    <property type="nucleotide sequence ID" value="NZ_MORL01000059.1"/>
</dbReference>
<organism evidence="2 3">
    <name type="scientific">Arsenicibacter rosenii</name>
    <dbReference type="NCBI Taxonomy" id="1750698"/>
    <lineage>
        <taxon>Bacteria</taxon>
        <taxon>Pseudomonadati</taxon>
        <taxon>Bacteroidota</taxon>
        <taxon>Cytophagia</taxon>
        <taxon>Cytophagales</taxon>
        <taxon>Spirosomataceae</taxon>
        <taxon>Arsenicibacter</taxon>
    </lineage>
</organism>
<keyword evidence="3" id="KW-1185">Reference proteome</keyword>
<dbReference type="AlphaFoldDB" id="A0A1S2VAY7"/>
<comment type="caution">
    <text evidence="2">The sequence shown here is derived from an EMBL/GenBank/DDBJ whole genome shotgun (WGS) entry which is preliminary data.</text>
</comment>
<gene>
    <name evidence="2" type="ORF">BLX24_29350</name>
</gene>
<dbReference type="InterPro" id="IPR056362">
    <property type="entry name" value="AtuA-like_ferredoxin_dom"/>
</dbReference>
<feature type="domain" description="AtuA-like ferredoxin-fold" evidence="1">
    <location>
        <begin position="11"/>
        <end position="108"/>
    </location>
</feature>
<dbReference type="EMBL" id="MORL01000059">
    <property type="protein sequence ID" value="OIN55580.1"/>
    <property type="molecule type" value="Genomic_DNA"/>
</dbReference>
<dbReference type="Proteomes" id="UP000181790">
    <property type="component" value="Unassembled WGS sequence"/>
</dbReference>
<dbReference type="Pfam" id="PF23544">
    <property type="entry name" value="AtuA_ferredoxin"/>
    <property type="match status" value="1"/>
</dbReference>
<evidence type="ECO:0000313" key="2">
    <source>
        <dbReference type="EMBL" id="OIN55580.1"/>
    </source>
</evidence>
<evidence type="ECO:0000259" key="1">
    <source>
        <dbReference type="Pfam" id="PF23544"/>
    </source>
</evidence>
<dbReference type="PANTHER" id="PTHR47472">
    <property type="entry name" value="PROPIONYL-COA CARBOXYLASE"/>
    <property type="match status" value="1"/>
</dbReference>
<dbReference type="OrthoDB" id="21390at2"/>
<dbReference type="PANTHER" id="PTHR47472:SF1">
    <property type="entry name" value="DUF1446-DOMAIN-CONTAINING PROTEIN"/>
    <property type="match status" value="1"/>
</dbReference>
<protein>
    <recommendedName>
        <fullName evidence="1">AtuA-like ferredoxin-fold domain-containing protein</fullName>
    </recommendedName>
</protein>
<evidence type="ECO:0000313" key="3">
    <source>
        <dbReference type="Proteomes" id="UP000181790"/>
    </source>
</evidence>
<proteinExistence type="predicted"/>